<feature type="coiled-coil region" evidence="1">
    <location>
        <begin position="588"/>
        <end position="690"/>
    </location>
</feature>
<feature type="coiled-coil region" evidence="1">
    <location>
        <begin position="237"/>
        <end position="278"/>
    </location>
</feature>
<feature type="coiled-coil region" evidence="1">
    <location>
        <begin position="462"/>
        <end position="537"/>
    </location>
</feature>
<dbReference type="SUPFAM" id="SSF52540">
    <property type="entry name" value="P-loop containing nucleoside triphosphate hydrolases"/>
    <property type="match status" value="1"/>
</dbReference>
<gene>
    <name evidence="3" type="ORF">Solivirus1_55</name>
</gene>
<proteinExistence type="predicted"/>
<dbReference type="Pfam" id="PF13514">
    <property type="entry name" value="AAA_27"/>
    <property type="match status" value="1"/>
</dbReference>
<sequence length="872" mass="101924">MYKLTLKRFKSFNDRVIEIPKTNLVLLNGPSGIGKTTIFEALSFLFYDSPSYAPLNSTSTSKEETRVTLQFPEESGGLFISRSKRPNVLRVTLQNNSFYIDAAAQEFILAYFSSQNLWLCGSYISQNCLNNFFSMTANQKMEFLQEIAPSQNYEKIMSKLDLQLNQKISESTQLRITLEAIKMNYDQQLEMNRAFITGGTPWTTEQVNQMASNYGVLSAGSNYICLNNCYIVISQQLESFRKRMRASLQELQLEQSEHERMNKRRDECRTKINELNKENLEIVDCESISKERFELIRKIEIRKINSEKETCTRRCLEIEERLKSIGEIKEFDQNILKYEWVFEQERDKVKKEYELAKSQLEGMDYNQLKVDIESLQEAICYMLSCNYRTTKLELETSKTYCTNYLPEFTNIDSISTAIGIIEKSLGKGEQRNLKFNCPTCFCDLMIDGDHLIRYSSSPPTDLQLLKNELSQLQNKKMALKRLEENSRKMKEIEEKCRENRVDLSIEYRKILLGETNLETLRKQIEEKEIKLKNHTGAKNYKEGEPIQNWRDKISFYERYYLAYSSISSDWSLELCQKTRIEMNRAVAKDALSSELKRCRERLESIQKIEKTESSDEIEELEKKLKEVEERLKQGEEQNKRRETIRLQIDFYTKEMNSLPETTDQTQTQKIAELQKNLEEREEQYRNLLNTTSVQIRLAYLMEIYNSYTEKMREYEMNTKQITQLNKIKSVLITSQYVIIDSVLSKLNAIIENILASLFDVPITVTLCALRQLKTSDRVKPEINVQIFYQGSEFSKLNTLSGGEQLRISLALTIAFSKLSKSKFMLLDECLSCLDNDSKEKALRVIREYVQDKTVLIVNHDSVEAPYDSVIKL</sequence>
<dbReference type="InterPro" id="IPR038734">
    <property type="entry name" value="YhaN_AAA"/>
</dbReference>
<organism evidence="3">
    <name type="scientific">Solivirus sp</name>
    <dbReference type="NCBI Taxonomy" id="2487772"/>
    <lineage>
        <taxon>Viruses</taxon>
        <taxon>Pithoviruses</taxon>
    </lineage>
</organism>
<dbReference type="EMBL" id="MK072489">
    <property type="protein sequence ID" value="AYV85898.1"/>
    <property type="molecule type" value="Genomic_DNA"/>
</dbReference>
<dbReference type="InterPro" id="IPR027417">
    <property type="entry name" value="P-loop_NTPase"/>
</dbReference>
<evidence type="ECO:0000256" key="1">
    <source>
        <dbReference type="SAM" id="Coils"/>
    </source>
</evidence>
<dbReference type="Gene3D" id="3.40.50.300">
    <property type="entry name" value="P-loop containing nucleotide triphosphate hydrolases"/>
    <property type="match status" value="2"/>
</dbReference>
<name>A0A3G5AFI7_9VIRU</name>
<feature type="domain" description="YhaN AAA" evidence="2">
    <location>
        <begin position="3"/>
        <end position="85"/>
    </location>
</feature>
<dbReference type="PANTHER" id="PTHR32114:SF2">
    <property type="entry name" value="ABC TRANSPORTER ABCH.3"/>
    <property type="match status" value="1"/>
</dbReference>
<protein>
    <submittedName>
        <fullName evidence="3">DNA double-stranded break repair ATPase</fullName>
    </submittedName>
</protein>
<evidence type="ECO:0000313" key="3">
    <source>
        <dbReference type="EMBL" id="AYV85898.1"/>
    </source>
</evidence>
<dbReference type="CDD" id="cd00267">
    <property type="entry name" value="ABC_ATPase"/>
    <property type="match status" value="1"/>
</dbReference>
<reference evidence="3" key="1">
    <citation type="submission" date="2018-10" db="EMBL/GenBank/DDBJ databases">
        <title>Hidden diversity of soil giant viruses.</title>
        <authorList>
            <person name="Schulz F."/>
            <person name="Alteio L."/>
            <person name="Goudeau D."/>
            <person name="Ryan E.M."/>
            <person name="Malmstrom R.R."/>
            <person name="Blanchard J."/>
            <person name="Woyke T."/>
        </authorList>
    </citation>
    <scope>NUCLEOTIDE SEQUENCE</scope>
    <source>
        <strain evidence="3">SOV1</strain>
    </source>
</reference>
<evidence type="ECO:0000259" key="2">
    <source>
        <dbReference type="Pfam" id="PF13514"/>
    </source>
</evidence>
<keyword evidence="1" id="KW-0175">Coiled coil</keyword>
<accession>A0A3G5AFI7</accession>
<dbReference type="PANTHER" id="PTHR32114">
    <property type="entry name" value="ABC TRANSPORTER ABCH.3"/>
    <property type="match status" value="1"/>
</dbReference>